<sequence length="119" mass="13243">MDELEWGWVSKLKPPTTATDTITIQAPNAPNTNMNDVILNSPNKYKTIFEVDATVVEVPVDDPIHDVSHAKTEFIIVVNTFVRPSSKAIAETEIDEIPDEVKEVAVDQHVELMQNEGSE</sequence>
<comment type="caution">
    <text evidence="1">The sequence shown here is derived from an EMBL/GenBank/DDBJ whole genome shotgun (WGS) entry which is preliminary data.</text>
</comment>
<reference evidence="1" key="1">
    <citation type="journal article" date="2019" name="Sci. Rep.">
        <title>Draft genome of Tanacetum cinerariifolium, the natural source of mosquito coil.</title>
        <authorList>
            <person name="Yamashiro T."/>
            <person name="Shiraishi A."/>
            <person name="Satake H."/>
            <person name="Nakayama K."/>
        </authorList>
    </citation>
    <scope>NUCLEOTIDE SEQUENCE</scope>
</reference>
<evidence type="ECO:0000313" key="1">
    <source>
        <dbReference type="EMBL" id="GEU69341.1"/>
    </source>
</evidence>
<dbReference type="AlphaFoldDB" id="A0A6L2M602"/>
<protein>
    <submittedName>
        <fullName evidence="1">Uncharacterized protein</fullName>
    </submittedName>
</protein>
<organism evidence="1">
    <name type="scientific">Tanacetum cinerariifolium</name>
    <name type="common">Dalmatian daisy</name>
    <name type="synonym">Chrysanthemum cinerariifolium</name>
    <dbReference type="NCBI Taxonomy" id="118510"/>
    <lineage>
        <taxon>Eukaryota</taxon>
        <taxon>Viridiplantae</taxon>
        <taxon>Streptophyta</taxon>
        <taxon>Embryophyta</taxon>
        <taxon>Tracheophyta</taxon>
        <taxon>Spermatophyta</taxon>
        <taxon>Magnoliopsida</taxon>
        <taxon>eudicotyledons</taxon>
        <taxon>Gunneridae</taxon>
        <taxon>Pentapetalae</taxon>
        <taxon>asterids</taxon>
        <taxon>campanulids</taxon>
        <taxon>Asterales</taxon>
        <taxon>Asteraceae</taxon>
        <taxon>Asteroideae</taxon>
        <taxon>Anthemideae</taxon>
        <taxon>Anthemidinae</taxon>
        <taxon>Tanacetum</taxon>
    </lineage>
</organism>
<gene>
    <name evidence="1" type="ORF">Tci_041319</name>
</gene>
<dbReference type="EMBL" id="BKCJ010005917">
    <property type="protein sequence ID" value="GEU69341.1"/>
    <property type="molecule type" value="Genomic_DNA"/>
</dbReference>
<proteinExistence type="predicted"/>
<name>A0A6L2M602_TANCI</name>
<accession>A0A6L2M602</accession>